<reference evidence="8" key="1">
    <citation type="journal article" date="2021" name="Genome Biol. Evol.">
        <title>A High-Quality Reference Genome for a Parasitic Bivalve with Doubly Uniparental Inheritance (Bivalvia: Unionida).</title>
        <authorList>
            <person name="Smith C.H."/>
        </authorList>
    </citation>
    <scope>NUCLEOTIDE SEQUENCE</scope>
    <source>
        <strain evidence="8">CHS0354</strain>
    </source>
</reference>
<evidence type="ECO:0000256" key="4">
    <source>
        <dbReference type="ARBA" id="ARBA00022833"/>
    </source>
</evidence>
<evidence type="ECO:0000256" key="3">
    <source>
        <dbReference type="ARBA" id="ARBA00022771"/>
    </source>
</evidence>
<dbReference type="PANTHER" id="PTHR10044:SF139">
    <property type="entry name" value="DEATH-ASSOCIATED INHIBITOR OF APOPTOSIS 2"/>
    <property type="match status" value="1"/>
</dbReference>
<dbReference type="Proteomes" id="UP001195483">
    <property type="component" value="Unassembled WGS sequence"/>
</dbReference>
<evidence type="ECO:0000313" key="8">
    <source>
        <dbReference type="EMBL" id="KAK3585122.1"/>
    </source>
</evidence>
<dbReference type="InterPro" id="IPR050784">
    <property type="entry name" value="IAP"/>
</dbReference>
<keyword evidence="4" id="KW-0862">Zinc</keyword>
<keyword evidence="3 5" id="KW-0863">Zinc-finger</keyword>
<dbReference type="InterPro" id="IPR013083">
    <property type="entry name" value="Znf_RING/FYVE/PHD"/>
</dbReference>
<evidence type="ECO:0000313" key="9">
    <source>
        <dbReference type="Proteomes" id="UP001195483"/>
    </source>
</evidence>
<comment type="similarity">
    <text evidence="1">Belongs to the IAP family.</text>
</comment>
<feature type="domain" description="RING-type" evidence="7">
    <location>
        <begin position="460"/>
        <end position="494"/>
    </location>
</feature>
<evidence type="ECO:0000259" key="7">
    <source>
        <dbReference type="PROSITE" id="PS50089"/>
    </source>
</evidence>
<dbReference type="InterPro" id="IPR001841">
    <property type="entry name" value="Znf_RING"/>
</dbReference>
<dbReference type="InterPro" id="IPR001370">
    <property type="entry name" value="BIR_rpt"/>
</dbReference>
<dbReference type="PROSITE" id="PS50143">
    <property type="entry name" value="BIR_REPEAT_2"/>
    <property type="match status" value="2"/>
</dbReference>
<dbReference type="InterPro" id="IPR011029">
    <property type="entry name" value="DEATH-like_dom_sf"/>
</dbReference>
<dbReference type="Pfam" id="PF00653">
    <property type="entry name" value="BIR"/>
    <property type="match status" value="2"/>
</dbReference>
<evidence type="ECO:0000256" key="1">
    <source>
        <dbReference type="ARBA" id="ARBA00006672"/>
    </source>
</evidence>
<protein>
    <recommendedName>
        <fullName evidence="7">RING-type domain-containing protein</fullName>
    </recommendedName>
</protein>
<comment type="caution">
    <text evidence="8">The sequence shown here is derived from an EMBL/GenBank/DDBJ whole genome shotgun (WGS) entry which is preliminary data.</text>
</comment>
<dbReference type="Gene3D" id="1.10.1170.10">
    <property type="entry name" value="Inhibitor Of Apoptosis Protein (2mihbC-IAP-1), Chain A"/>
    <property type="match status" value="2"/>
</dbReference>
<keyword evidence="2" id="KW-0479">Metal-binding</keyword>
<dbReference type="SMART" id="SM00238">
    <property type="entry name" value="BIR"/>
    <property type="match status" value="2"/>
</dbReference>
<gene>
    <name evidence="8" type="ORF">CHS0354_034251</name>
</gene>
<dbReference type="Gene3D" id="1.10.8.10">
    <property type="entry name" value="DNA helicase RuvA subunit, C-terminal domain"/>
    <property type="match status" value="1"/>
</dbReference>
<dbReference type="Gene3D" id="3.30.40.10">
    <property type="entry name" value="Zinc/RING finger domain, C3HC4 (zinc finger)"/>
    <property type="match status" value="1"/>
</dbReference>
<dbReference type="Pfam" id="PF13920">
    <property type="entry name" value="zf-C3HC4_3"/>
    <property type="match status" value="1"/>
</dbReference>
<name>A0AAE0VQ54_9BIVA</name>
<reference evidence="8" key="3">
    <citation type="submission" date="2023-05" db="EMBL/GenBank/DDBJ databases">
        <authorList>
            <person name="Smith C.H."/>
        </authorList>
    </citation>
    <scope>NUCLEOTIDE SEQUENCE</scope>
    <source>
        <strain evidence="8">CHS0354</strain>
        <tissue evidence="8">Mantle</tissue>
    </source>
</reference>
<reference evidence="8" key="2">
    <citation type="journal article" date="2021" name="Genome Biol. Evol.">
        <title>Developing a high-quality reference genome for a parasitic bivalve with doubly uniparental inheritance (Bivalvia: Unionida).</title>
        <authorList>
            <person name="Smith C.H."/>
        </authorList>
    </citation>
    <scope>NUCLEOTIDE SEQUENCE</scope>
    <source>
        <strain evidence="8">CHS0354</strain>
        <tissue evidence="8">Mantle</tissue>
    </source>
</reference>
<dbReference type="FunFam" id="1.10.1170.10:FF:000002">
    <property type="entry name" value="Baculoviral IAP repeat containing 7"/>
    <property type="match status" value="1"/>
</dbReference>
<dbReference type="EMBL" id="JAEAOA010002006">
    <property type="protein sequence ID" value="KAK3585122.1"/>
    <property type="molecule type" value="Genomic_DNA"/>
</dbReference>
<dbReference type="SUPFAM" id="SSF57924">
    <property type="entry name" value="Inhibitor of apoptosis (IAP) repeat"/>
    <property type="match status" value="2"/>
</dbReference>
<dbReference type="PROSITE" id="PS01282">
    <property type="entry name" value="BIR_REPEAT_1"/>
    <property type="match status" value="1"/>
</dbReference>
<organism evidence="8 9">
    <name type="scientific">Potamilus streckersoni</name>
    <dbReference type="NCBI Taxonomy" id="2493646"/>
    <lineage>
        <taxon>Eukaryota</taxon>
        <taxon>Metazoa</taxon>
        <taxon>Spiralia</taxon>
        <taxon>Lophotrochozoa</taxon>
        <taxon>Mollusca</taxon>
        <taxon>Bivalvia</taxon>
        <taxon>Autobranchia</taxon>
        <taxon>Heteroconchia</taxon>
        <taxon>Palaeoheterodonta</taxon>
        <taxon>Unionida</taxon>
        <taxon>Unionoidea</taxon>
        <taxon>Unionidae</taxon>
        <taxon>Ambleminae</taxon>
        <taxon>Lampsilini</taxon>
        <taxon>Potamilus</taxon>
    </lineage>
</organism>
<evidence type="ECO:0000256" key="2">
    <source>
        <dbReference type="ARBA" id="ARBA00022723"/>
    </source>
</evidence>
<sequence>MYLRELLPGVNVGNSTLDKACLPRINRTHCAGHTLPVYVDDAFIEKTHNGYKEILAFVVCDEASYYEKPLVSNYDRTSMACENEICITPKEKTRYPQFSQLSTRLATFVHSKSLTNQETLSNLGFFYKGQEDRVCCYECGVTLSRWSKDDDPLLEHIRYSPDCRYLATIVASVDLRDYKEQLQQIRVNSSGQGSTRARQEATSSQGDRKKIRSPEYSSYSVRLSTFARFPAIPGLDVNLIAAAGFYYTGNDDIVRCYACDGGLKRWEQEDDPWEEHCKWFPQCPHLIQSNYKISRNETNFAEKPIASARGDSYSEVLAGRVNDLTFGEQQTKEEAKPDLNTPAALALLDFGYSRKAVTMAIEELRRKGQATFTADDVLQVLISIEDSGIRLPTDDDNDDKEKDNTDNILSALQKVSSKNFSSEERLNGMKRNQSVRSETRDQEVCHLLKDNEKLIKQMMCKRCRKRQRNILLLPCTHFCLCEQCSKEVSLCPECWKPINERVKTYVS</sequence>
<keyword evidence="9" id="KW-1185">Reference proteome</keyword>
<dbReference type="CDD" id="cd16649">
    <property type="entry name" value="mRING-HC-C3HC5_CGRF1-like"/>
    <property type="match status" value="1"/>
</dbReference>
<accession>A0AAE0VQ54</accession>
<evidence type="ECO:0000256" key="6">
    <source>
        <dbReference type="SAM" id="MobiDB-lite"/>
    </source>
</evidence>
<feature type="compositionally biased region" description="Polar residues" evidence="6">
    <location>
        <begin position="187"/>
        <end position="205"/>
    </location>
</feature>
<feature type="region of interest" description="Disordered" evidence="6">
    <location>
        <begin position="187"/>
        <end position="210"/>
    </location>
</feature>
<dbReference type="PROSITE" id="PS50089">
    <property type="entry name" value="ZF_RING_2"/>
    <property type="match status" value="1"/>
</dbReference>
<dbReference type="Gene3D" id="1.10.533.10">
    <property type="entry name" value="Death Domain, Fas"/>
    <property type="match status" value="1"/>
</dbReference>
<evidence type="ECO:0000256" key="5">
    <source>
        <dbReference type="PROSITE-ProRule" id="PRU00175"/>
    </source>
</evidence>
<proteinExistence type="inferred from homology"/>
<dbReference type="PANTHER" id="PTHR10044">
    <property type="entry name" value="INHIBITOR OF APOPTOSIS"/>
    <property type="match status" value="1"/>
</dbReference>
<dbReference type="AlphaFoldDB" id="A0AAE0VQ54"/>
<dbReference type="GO" id="GO:0008270">
    <property type="term" value="F:zinc ion binding"/>
    <property type="evidence" value="ECO:0007669"/>
    <property type="project" value="UniProtKB-KW"/>
</dbReference>
<dbReference type="CDD" id="cd00022">
    <property type="entry name" value="BIR"/>
    <property type="match status" value="2"/>
</dbReference>